<protein>
    <submittedName>
        <fullName evidence="1">Uncharacterized protein</fullName>
    </submittedName>
</protein>
<accession>A0A009SCE4</accession>
<sequence length="56" mass="6249">MSMIVFPLKKAEKLDRLCLCINCNKLFVDAVDSKDLGICSLSCGYAFRGIGWSDFL</sequence>
<dbReference type="EMBL" id="JEXJ01000027">
    <property type="protein sequence ID" value="EXC51370.1"/>
    <property type="molecule type" value="Genomic_DNA"/>
</dbReference>
<proteinExistence type="predicted"/>
<reference evidence="1 2" key="1">
    <citation type="submission" date="2014-02" db="EMBL/GenBank/DDBJ databases">
        <title>Comparative genomics and transcriptomics to identify genetic mechanisms underlying the emergence of carbapenem resistant Acinetobacter baumannii (CRAb).</title>
        <authorList>
            <person name="Harris A.D."/>
            <person name="Johnson K.J."/>
            <person name="George J."/>
            <person name="Shefchek K."/>
            <person name="Daugherty S.C."/>
            <person name="Parankush S."/>
            <person name="Sadzewicz L."/>
            <person name="Tallon L."/>
            <person name="Sengamalay N."/>
            <person name="Hazen T.H."/>
            <person name="Rasko D.A."/>
        </authorList>
    </citation>
    <scope>NUCLEOTIDE SEQUENCE [LARGE SCALE GENOMIC DNA]</scope>
    <source>
        <strain evidence="1 2">99063</strain>
    </source>
</reference>
<comment type="caution">
    <text evidence="1">The sequence shown here is derived from an EMBL/GenBank/DDBJ whole genome shotgun (WGS) entry which is preliminary data.</text>
</comment>
<evidence type="ECO:0000313" key="2">
    <source>
        <dbReference type="Proteomes" id="UP000020735"/>
    </source>
</evidence>
<organism evidence="1 2">
    <name type="scientific">Acinetobacter baumannii 99063</name>
    <dbReference type="NCBI Taxonomy" id="1310630"/>
    <lineage>
        <taxon>Bacteria</taxon>
        <taxon>Pseudomonadati</taxon>
        <taxon>Pseudomonadota</taxon>
        <taxon>Gammaproteobacteria</taxon>
        <taxon>Moraxellales</taxon>
        <taxon>Moraxellaceae</taxon>
        <taxon>Acinetobacter</taxon>
        <taxon>Acinetobacter calcoaceticus/baumannii complex</taxon>
    </lineage>
</organism>
<evidence type="ECO:0000313" key="1">
    <source>
        <dbReference type="EMBL" id="EXC51370.1"/>
    </source>
</evidence>
<dbReference type="RefSeq" id="WP_171071794.1">
    <property type="nucleotide sequence ID" value="NZ_JEXJ01000027.1"/>
</dbReference>
<dbReference type="PATRIC" id="fig|1310630.3.peg.1980"/>
<name>A0A009SCE4_ACIBA</name>
<gene>
    <name evidence="1" type="ORF">J529_2022</name>
</gene>
<dbReference type="AlphaFoldDB" id="A0A009SCE4"/>
<dbReference type="Proteomes" id="UP000020735">
    <property type="component" value="Unassembled WGS sequence"/>
</dbReference>